<proteinExistence type="predicted"/>
<reference evidence="2" key="2">
    <citation type="journal article" date="2023" name="BMC Genomics">
        <title>Pest status, molecular evolution, and epigenetic factors derived from the genome assembly of Frankliniella fusca, a thysanopteran phytovirus vector.</title>
        <authorList>
            <person name="Catto M.A."/>
            <person name="Labadie P.E."/>
            <person name="Jacobson A.L."/>
            <person name="Kennedy G.G."/>
            <person name="Srinivasan R."/>
            <person name="Hunt B.G."/>
        </authorList>
    </citation>
    <scope>NUCLEOTIDE SEQUENCE</scope>
    <source>
        <strain evidence="2">PL_HMW_Pooled</strain>
    </source>
</reference>
<comment type="caution">
    <text evidence="2">The sequence shown here is derived from an EMBL/GenBank/DDBJ whole genome shotgun (WGS) entry which is preliminary data.</text>
</comment>
<reference evidence="2" key="1">
    <citation type="submission" date="2021-07" db="EMBL/GenBank/DDBJ databases">
        <authorList>
            <person name="Catto M.A."/>
            <person name="Jacobson A."/>
            <person name="Kennedy G."/>
            <person name="Labadie P."/>
            <person name="Hunt B.G."/>
            <person name="Srinivasan R."/>
        </authorList>
    </citation>
    <scope>NUCLEOTIDE SEQUENCE</scope>
    <source>
        <strain evidence="2">PL_HMW_Pooled</strain>
        <tissue evidence="2">Head</tissue>
    </source>
</reference>
<dbReference type="AlphaFoldDB" id="A0AAE1HSA9"/>
<feature type="compositionally biased region" description="Pro residues" evidence="1">
    <location>
        <begin position="83"/>
        <end position="96"/>
    </location>
</feature>
<accession>A0AAE1HSA9</accession>
<evidence type="ECO:0000313" key="2">
    <source>
        <dbReference type="EMBL" id="KAK3926507.1"/>
    </source>
</evidence>
<evidence type="ECO:0000313" key="3">
    <source>
        <dbReference type="Proteomes" id="UP001219518"/>
    </source>
</evidence>
<organism evidence="2 3">
    <name type="scientific">Frankliniella fusca</name>
    <dbReference type="NCBI Taxonomy" id="407009"/>
    <lineage>
        <taxon>Eukaryota</taxon>
        <taxon>Metazoa</taxon>
        <taxon>Ecdysozoa</taxon>
        <taxon>Arthropoda</taxon>
        <taxon>Hexapoda</taxon>
        <taxon>Insecta</taxon>
        <taxon>Pterygota</taxon>
        <taxon>Neoptera</taxon>
        <taxon>Paraneoptera</taxon>
        <taxon>Thysanoptera</taxon>
        <taxon>Terebrantia</taxon>
        <taxon>Thripoidea</taxon>
        <taxon>Thripidae</taxon>
        <taxon>Frankliniella</taxon>
    </lineage>
</organism>
<evidence type="ECO:0000256" key="1">
    <source>
        <dbReference type="SAM" id="MobiDB-lite"/>
    </source>
</evidence>
<feature type="compositionally biased region" description="Low complexity" evidence="1">
    <location>
        <begin position="61"/>
        <end position="71"/>
    </location>
</feature>
<dbReference type="EMBL" id="JAHWGI010001262">
    <property type="protein sequence ID" value="KAK3926507.1"/>
    <property type="molecule type" value="Genomic_DNA"/>
</dbReference>
<gene>
    <name evidence="2" type="ORF">KUF71_014724</name>
</gene>
<dbReference type="Proteomes" id="UP001219518">
    <property type="component" value="Unassembled WGS sequence"/>
</dbReference>
<name>A0AAE1HSA9_9NEOP</name>
<protein>
    <submittedName>
        <fullName evidence="2">Levansucrase</fullName>
    </submittedName>
</protein>
<feature type="region of interest" description="Disordered" evidence="1">
    <location>
        <begin position="32"/>
        <end position="119"/>
    </location>
</feature>
<keyword evidence="3" id="KW-1185">Reference proteome</keyword>
<sequence length="119" mass="12113">MSPRAVFPFVAGKFRREFSNTFGCGCRGRHLQRGGGVHCSAPNRCRTPSSPSSPCTPPATPTELLPLCTPSPRTPGSVRSRPPQWPAAPAPAPAPAPGGVSGAGSTCPSARPLVPGDAS</sequence>